<dbReference type="PROSITE" id="PS00198">
    <property type="entry name" value="4FE4S_FER_1"/>
    <property type="match status" value="1"/>
</dbReference>
<feature type="binding site" evidence="12">
    <location>
        <position position="54"/>
    </location>
    <ligand>
        <name>[4Fe-4S] cluster</name>
        <dbReference type="ChEBI" id="CHEBI:49883"/>
        <label>1</label>
    </ligand>
</feature>
<evidence type="ECO:0000256" key="9">
    <source>
        <dbReference type="ARBA" id="ARBA00023027"/>
    </source>
</evidence>
<keyword evidence="4 12" id="KW-0479">Metal-binding</keyword>
<dbReference type="Gene3D" id="3.30.70.3270">
    <property type="match status" value="1"/>
</dbReference>
<keyword evidence="3 12" id="KW-0874">Quinone</keyword>
<name>A0ABX2RAI5_9THEO</name>
<dbReference type="Pfam" id="PF12838">
    <property type="entry name" value="Fer4_7"/>
    <property type="match status" value="1"/>
</dbReference>
<keyword evidence="1 12" id="KW-1003">Cell membrane</keyword>
<evidence type="ECO:0000256" key="1">
    <source>
        <dbReference type="ARBA" id="ARBA00022475"/>
    </source>
</evidence>
<dbReference type="PROSITE" id="PS51379">
    <property type="entry name" value="4FE4S_FER_2"/>
    <property type="match status" value="2"/>
</dbReference>
<proteinExistence type="inferred from homology"/>
<dbReference type="InterPro" id="IPR010226">
    <property type="entry name" value="NADH_quinone_OxRdtase_chainI"/>
</dbReference>
<evidence type="ECO:0000256" key="4">
    <source>
        <dbReference type="ARBA" id="ARBA00022723"/>
    </source>
</evidence>
<keyword evidence="7 12" id="KW-0408">Iron</keyword>
<evidence type="ECO:0000256" key="11">
    <source>
        <dbReference type="ARBA" id="ARBA00023136"/>
    </source>
</evidence>
<evidence type="ECO:0000256" key="7">
    <source>
        <dbReference type="ARBA" id="ARBA00023004"/>
    </source>
</evidence>
<dbReference type="RefSeq" id="WP_011344327.1">
    <property type="nucleotide sequence ID" value="NZ_JACCBS010000003.1"/>
</dbReference>
<comment type="subcellular location">
    <subcellularLocation>
        <location evidence="12">Cell membrane</location>
        <topology evidence="12">Peripheral membrane protein</topology>
    </subcellularLocation>
</comment>
<keyword evidence="5" id="KW-0677">Repeat</keyword>
<evidence type="ECO:0000256" key="5">
    <source>
        <dbReference type="ARBA" id="ARBA00022737"/>
    </source>
</evidence>
<dbReference type="PANTHER" id="PTHR10849">
    <property type="entry name" value="NADH DEHYDROGENASE UBIQUINONE IRON-SULFUR PROTEIN 8, MITOCHONDRIAL"/>
    <property type="match status" value="1"/>
</dbReference>
<dbReference type="PANTHER" id="PTHR10849:SF24">
    <property type="entry name" value="NADH-QUINONE OXIDOREDUCTASE SUBUNIT I 2"/>
    <property type="match status" value="1"/>
</dbReference>
<feature type="binding site" evidence="12">
    <location>
        <position position="51"/>
    </location>
    <ligand>
        <name>[4Fe-4S] cluster</name>
        <dbReference type="ChEBI" id="CHEBI:49883"/>
        <label>1</label>
    </ligand>
</feature>
<sequence>MTKLNGTGLLKGLAITFKELWKKPVTLEYPEHKEKLPPRFHGSFTLHSEKCIACGLCQQACPNKVIKVGSIKDENNKRKLASYEMEMKYCLFCGLCVEACPTNALVFNQEYELAKYRIEDIKLTLFKREEITTGEGSENA</sequence>
<comment type="function">
    <text evidence="12">NDH-1 shuttles electrons from NADH, via FMN and iron-sulfur (Fe-S) centers, to quinones in the respiratory chain. The immediate electron acceptor for the enzyme in this species is believed to be ubiquinone. Couples the redox reaction to proton translocation (for every two electrons transferred, four hydrogen ions are translocated across the cytoplasmic membrane), and thus conserves the redox energy in a proton gradient.</text>
</comment>
<comment type="caution">
    <text evidence="14">The sequence shown here is derived from an EMBL/GenBank/DDBJ whole genome shotgun (WGS) entry which is preliminary data.</text>
</comment>
<comment type="catalytic activity">
    <reaction evidence="12">
        <text>a quinone + NADH + 5 H(+)(in) = a quinol + NAD(+) + 4 H(+)(out)</text>
        <dbReference type="Rhea" id="RHEA:57888"/>
        <dbReference type="ChEBI" id="CHEBI:15378"/>
        <dbReference type="ChEBI" id="CHEBI:24646"/>
        <dbReference type="ChEBI" id="CHEBI:57540"/>
        <dbReference type="ChEBI" id="CHEBI:57945"/>
        <dbReference type="ChEBI" id="CHEBI:132124"/>
    </reaction>
</comment>
<evidence type="ECO:0000256" key="8">
    <source>
        <dbReference type="ARBA" id="ARBA00023014"/>
    </source>
</evidence>
<feature type="binding site" evidence="12">
    <location>
        <position position="57"/>
    </location>
    <ligand>
        <name>[4Fe-4S] cluster</name>
        <dbReference type="ChEBI" id="CHEBI:49883"/>
        <label>1</label>
    </ligand>
</feature>
<feature type="binding site" evidence="12">
    <location>
        <position position="90"/>
    </location>
    <ligand>
        <name>[4Fe-4S] cluster</name>
        <dbReference type="ChEBI" id="CHEBI:49883"/>
        <label>2</label>
    </ligand>
</feature>
<dbReference type="SUPFAM" id="SSF54862">
    <property type="entry name" value="4Fe-4S ferredoxins"/>
    <property type="match status" value="1"/>
</dbReference>
<keyword evidence="11 12" id="KW-0472">Membrane</keyword>
<evidence type="ECO:0000256" key="12">
    <source>
        <dbReference type="HAMAP-Rule" id="MF_01351"/>
    </source>
</evidence>
<keyword evidence="2 12" id="KW-0004">4Fe-4S</keyword>
<feature type="binding site" evidence="12">
    <location>
        <position position="100"/>
    </location>
    <ligand>
        <name>[4Fe-4S] cluster</name>
        <dbReference type="ChEBI" id="CHEBI:49883"/>
        <label>1</label>
    </ligand>
</feature>
<evidence type="ECO:0000256" key="10">
    <source>
        <dbReference type="ARBA" id="ARBA00023075"/>
    </source>
</evidence>
<comment type="cofactor">
    <cofactor evidence="12">
        <name>[4Fe-4S] cluster</name>
        <dbReference type="ChEBI" id="CHEBI:49883"/>
    </cofactor>
    <text evidence="12">Binds 2 [4Fe-4S] clusters per subunit.</text>
</comment>
<evidence type="ECO:0000259" key="13">
    <source>
        <dbReference type="PROSITE" id="PS51379"/>
    </source>
</evidence>
<accession>A0ABX2RAI5</accession>
<protein>
    <recommendedName>
        <fullName evidence="12">NADH-quinone oxidoreductase subunit I</fullName>
        <ecNumber evidence="12">7.1.1.-</ecNumber>
    </recommendedName>
    <alternativeName>
        <fullName evidence="12">NADH dehydrogenase I subunit I</fullName>
    </alternativeName>
    <alternativeName>
        <fullName evidence="12">NDH-1 subunit I</fullName>
    </alternativeName>
</protein>
<evidence type="ECO:0000313" key="14">
    <source>
        <dbReference type="EMBL" id="NYE58189.1"/>
    </source>
</evidence>
<keyword evidence="6 12" id="KW-1278">Translocase</keyword>
<reference evidence="14 15" key="1">
    <citation type="submission" date="2020-07" db="EMBL/GenBank/DDBJ databases">
        <title>Genomic Encyclopedia of Type Strains, Phase III (KMG-III): the genomes of soil and plant-associated and newly described type strains.</title>
        <authorList>
            <person name="Whitman W."/>
        </authorList>
    </citation>
    <scope>NUCLEOTIDE SEQUENCE [LARGE SCALE GENOMIC DNA]</scope>
    <source>
        <strain evidence="14 15">DSM 11255</strain>
    </source>
</reference>
<dbReference type="EC" id="7.1.1.-" evidence="12"/>
<dbReference type="HAMAP" id="MF_01351">
    <property type="entry name" value="NDH1_NuoI"/>
    <property type="match status" value="1"/>
</dbReference>
<keyword evidence="10 12" id="KW-0830">Ubiquinone</keyword>
<gene>
    <name evidence="12" type="primary">nuoI</name>
    <name evidence="14" type="ORF">HDG70_001940</name>
</gene>
<comment type="similarity">
    <text evidence="12">Belongs to the complex I 23 kDa subunit family.</text>
</comment>
<evidence type="ECO:0000256" key="6">
    <source>
        <dbReference type="ARBA" id="ARBA00022967"/>
    </source>
</evidence>
<feature type="domain" description="4Fe-4S ferredoxin-type" evidence="13">
    <location>
        <begin position="81"/>
        <end position="110"/>
    </location>
</feature>
<feature type="binding site" evidence="12">
    <location>
        <position position="96"/>
    </location>
    <ligand>
        <name>[4Fe-4S] cluster</name>
        <dbReference type="ChEBI" id="CHEBI:49883"/>
        <label>2</label>
    </ligand>
</feature>
<feature type="binding site" evidence="12">
    <location>
        <position position="61"/>
    </location>
    <ligand>
        <name>[4Fe-4S] cluster</name>
        <dbReference type="ChEBI" id="CHEBI:49883"/>
        <label>2</label>
    </ligand>
</feature>
<dbReference type="NCBIfam" id="TIGR01971">
    <property type="entry name" value="NuoI"/>
    <property type="match status" value="1"/>
</dbReference>
<dbReference type="EMBL" id="JACCBS010000003">
    <property type="protein sequence ID" value="NYE58189.1"/>
    <property type="molecule type" value="Genomic_DNA"/>
</dbReference>
<dbReference type="InterPro" id="IPR017900">
    <property type="entry name" value="4Fe4S_Fe_S_CS"/>
</dbReference>
<feature type="binding site" evidence="12">
    <location>
        <position position="93"/>
    </location>
    <ligand>
        <name>[4Fe-4S] cluster</name>
        <dbReference type="ChEBI" id="CHEBI:49883"/>
        <label>2</label>
    </ligand>
</feature>
<dbReference type="Proteomes" id="UP000604066">
    <property type="component" value="Unassembled WGS sequence"/>
</dbReference>
<keyword evidence="9 12" id="KW-0520">NAD</keyword>
<evidence type="ECO:0000256" key="3">
    <source>
        <dbReference type="ARBA" id="ARBA00022719"/>
    </source>
</evidence>
<organism evidence="14 15">
    <name type="scientific">Carboxydothermus ferrireducens DSM 11255</name>
    <dbReference type="NCBI Taxonomy" id="1119529"/>
    <lineage>
        <taxon>Bacteria</taxon>
        <taxon>Bacillati</taxon>
        <taxon>Bacillota</taxon>
        <taxon>Clostridia</taxon>
        <taxon>Thermoanaerobacterales</taxon>
        <taxon>Thermoanaerobacteraceae</taxon>
        <taxon>Carboxydothermus</taxon>
    </lineage>
</organism>
<evidence type="ECO:0000256" key="2">
    <source>
        <dbReference type="ARBA" id="ARBA00022485"/>
    </source>
</evidence>
<keyword evidence="15" id="KW-1185">Reference proteome</keyword>
<dbReference type="InterPro" id="IPR017896">
    <property type="entry name" value="4Fe4S_Fe-S-bd"/>
</dbReference>
<keyword evidence="8 12" id="KW-0411">Iron-sulfur</keyword>
<comment type="subunit">
    <text evidence="12">NDH-1 is composed of 14 different subunits. Subunits NuoA, H, J, K, L, M, N constitute the membrane sector of the complex.</text>
</comment>
<evidence type="ECO:0000313" key="15">
    <source>
        <dbReference type="Proteomes" id="UP000604066"/>
    </source>
</evidence>
<feature type="domain" description="4Fe-4S ferredoxin-type" evidence="13">
    <location>
        <begin position="42"/>
        <end position="71"/>
    </location>
</feature>